<sequence length="800" mass="89253">MVANRKAQIVPAPPNSRSTSSQSLPKPSTNGKAKLQAVSAGKKHQPEKLQHQLSNGSHDSSSKKKHQRKQPAPKSRTIWSSLFSVVLLLLCFHAFTTCPHDQSLSYPVCRTLSVYRRTIVEPYILPPLSSAFHSPAVKPYVQAVQQYVPHIQRAERQLRPYTQRAGTFLNAASAHAYKSYLLPTHKAYILPNYNAYLRPYVAQASPYVSKLTTTVHDTWNTVQPHLKNAYSRIHPYVLKAWEVVRPQLYTLLRHLQVQFTNLAKQLGELRKEFVDPHVRRIWEKVAESSIHASSPTPTSSVAPTSEASYPPEVTITEIVAEVVATPLLSVEQPQIPVPKPTPDATPEESISVDASTSETPVPVPEELPITEIQREEAKQSAASIAEASAGTVQSGPIQSLVEELVGTPSEVVPEPTPNAETEEPEEIDDFLRELGVDEEGSGSSEEVEEEEDPAPSEHQPESEEEKKARVAARRADIVGRHIKWQEKIDKVIEEYTPAFRTFLAQHRWGAVSELESREGGRAMLEVDEETTQEREAAGVEIKPPQKGKGWINGDKGLHDEGERLIRGLDGYLKKVARKISYAAEEKVESLKVEERVKWADVVTKVETRFVDKLNQVQADVHSWYMGLRDDEIQKMLALEEELKAVAQSAQADLGMDYAWLDDVTYRDWQDYHFLMTSAHNFAHEIRGIQNGTHADPASDPLPPALDTLQQDMEDVINGFNAAVLQSKAEAQQLIGEEPQPEEELSEPIDEEVNILPVDPQEEEVDEGLKEAAKIVIGRGKEEVEEALKRASAANAGREEL</sequence>
<protein>
    <submittedName>
        <fullName evidence="1">Uncharacterized protein</fullName>
    </submittedName>
</protein>
<accession>A0ACD3AC68</accession>
<dbReference type="EMBL" id="ML208532">
    <property type="protein sequence ID" value="TFK63255.1"/>
    <property type="molecule type" value="Genomic_DNA"/>
</dbReference>
<gene>
    <name evidence="1" type="ORF">BDN72DRAFT_964029</name>
</gene>
<evidence type="ECO:0000313" key="2">
    <source>
        <dbReference type="Proteomes" id="UP000308600"/>
    </source>
</evidence>
<evidence type="ECO:0000313" key="1">
    <source>
        <dbReference type="EMBL" id="TFK63255.1"/>
    </source>
</evidence>
<name>A0ACD3AC68_9AGAR</name>
<organism evidence="1 2">
    <name type="scientific">Pluteus cervinus</name>
    <dbReference type="NCBI Taxonomy" id="181527"/>
    <lineage>
        <taxon>Eukaryota</taxon>
        <taxon>Fungi</taxon>
        <taxon>Dikarya</taxon>
        <taxon>Basidiomycota</taxon>
        <taxon>Agaricomycotina</taxon>
        <taxon>Agaricomycetes</taxon>
        <taxon>Agaricomycetidae</taxon>
        <taxon>Agaricales</taxon>
        <taxon>Pluteineae</taxon>
        <taxon>Pluteaceae</taxon>
        <taxon>Pluteus</taxon>
    </lineage>
</organism>
<reference evidence="1 2" key="1">
    <citation type="journal article" date="2019" name="Nat. Ecol. Evol.">
        <title>Megaphylogeny resolves global patterns of mushroom evolution.</title>
        <authorList>
            <person name="Varga T."/>
            <person name="Krizsan K."/>
            <person name="Foldi C."/>
            <person name="Dima B."/>
            <person name="Sanchez-Garcia M."/>
            <person name="Sanchez-Ramirez S."/>
            <person name="Szollosi G.J."/>
            <person name="Szarkandi J.G."/>
            <person name="Papp V."/>
            <person name="Albert L."/>
            <person name="Andreopoulos W."/>
            <person name="Angelini C."/>
            <person name="Antonin V."/>
            <person name="Barry K.W."/>
            <person name="Bougher N.L."/>
            <person name="Buchanan P."/>
            <person name="Buyck B."/>
            <person name="Bense V."/>
            <person name="Catcheside P."/>
            <person name="Chovatia M."/>
            <person name="Cooper J."/>
            <person name="Damon W."/>
            <person name="Desjardin D."/>
            <person name="Finy P."/>
            <person name="Geml J."/>
            <person name="Haridas S."/>
            <person name="Hughes K."/>
            <person name="Justo A."/>
            <person name="Karasinski D."/>
            <person name="Kautmanova I."/>
            <person name="Kiss B."/>
            <person name="Kocsube S."/>
            <person name="Kotiranta H."/>
            <person name="LaButti K.M."/>
            <person name="Lechner B.E."/>
            <person name="Liimatainen K."/>
            <person name="Lipzen A."/>
            <person name="Lukacs Z."/>
            <person name="Mihaltcheva S."/>
            <person name="Morgado L.N."/>
            <person name="Niskanen T."/>
            <person name="Noordeloos M.E."/>
            <person name="Ohm R.A."/>
            <person name="Ortiz-Santana B."/>
            <person name="Ovrebo C."/>
            <person name="Racz N."/>
            <person name="Riley R."/>
            <person name="Savchenko A."/>
            <person name="Shiryaev A."/>
            <person name="Soop K."/>
            <person name="Spirin V."/>
            <person name="Szebenyi C."/>
            <person name="Tomsovsky M."/>
            <person name="Tulloss R.E."/>
            <person name="Uehling J."/>
            <person name="Grigoriev I.V."/>
            <person name="Vagvolgyi C."/>
            <person name="Papp T."/>
            <person name="Martin F.M."/>
            <person name="Miettinen O."/>
            <person name="Hibbett D.S."/>
            <person name="Nagy L.G."/>
        </authorList>
    </citation>
    <scope>NUCLEOTIDE SEQUENCE [LARGE SCALE GENOMIC DNA]</scope>
    <source>
        <strain evidence="1 2">NL-1719</strain>
    </source>
</reference>
<keyword evidence="2" id="KW-1185">Reference proteome</keyword>
<proteinExistence type="predicted"/>
<dbReference type="Proteomes" id="UP000308600">
    <property type="component" value="Unassembled WGS sequence"/>
</dbReference>